<dbReference type="PANTHER" id="PTHR24355:SF30">
    <property type="entry name" value="SERINE_THREONINE-PROTEIN KINASE 32B ISOFORM X1"/>
    <property type="match status" value="1"/>
</dbReference>
<evidence type="ECO:0000256" key="5">
    <source>
        <dbReference type="ARBA" id="ARBA00022840"/>
    </source>
</evidence>
<dbReference type="EMBL" id="NCKU01001314">
    <property type="protein sequence ID" value="RWS12461.1"/>
    <property type="molecule type" value="Genomic_DNA"/>
</dbReference>
<evidence type="ECO:0000256" key="2">
    <source>
        <dbReference type="ARBA" id="ARBA00022679"/>
    </source>
</evidence>
<dbReference type="InterPro" id="IPR000719">
    <property type="entry name" value="Prot_kinase_dom"/>
</dbReference>
<dbReference type="Proteomes" id="UP000285301">
    <property type="component" value="Unassembled WGS sequence"/>
</dbReference>
<evidence type="ECO:0000256" key="4">
    <source>
        <dbReference type="ARBA" id="ARBA00022777"/>
    </source>
</evidence>
<proteinExistence type="predicted"/>
<sequence>PEVFQCALDLVSGYSFQADWWSLGVCIYELLCGQRPFDIHSTTKLEQILSMQRNECLKFPQHVSVSFAHLVQRLLCYNRDDRISSVSDLKNRCSFCKNVDFDAILEKRVQPIFVPPKNQLNCDPTFELEEMIIEANPLHKKKKRLSKQQSVKRIALEHQNSSSISDSGGNYDDELIAPQISHENLANDFPIYNREK</sequence>
<reference evidence="7 8" key="1">
    <citation type="journal article" date="2018" name="Gigascience">
        <title>Genomes of trombidid mites reveal novel predicted allergens and laterally-transferred genes associated with secondary metabolism.</title>
        <authorList>
            <person name="Dong X."/>
            <person name="Chaisiri K."/>
            <person name="Xia D."/>
            <person name="Armstrong S.D."/>
            <person name="Fang Y."/>
            <person name="Donnelly M.J."/>
            <person name="Kadowaki T."/>
            <person name="McGarry J.W."/>
            <person name="Darby A.C."/>
            <person name="Makepeace B.L."/>
        </authorList>
    </citation>
    <scope>NUCLEOTIDE SEQUENCE [LARGE SCALE GENOMIC DNA]</scope>
    <source>
        <strain evidence="7">UoL-WK</strain>
    </source>
</reference>
<evidence type="ECO:0000313" key="7">
    <source>
        <dbReference type="EMBL" id="RWS12461.1"/>
    </source>
</evidence>
<dbReference type="GO" id="GO:0001664">
    <property type="term" value="F:G protein-coupled receptor binding"/>
    <property type="evidence" value="ECO:0007669"/>
    <property type="project" value="TreeGrafter"/>
</dbReference>
<accession>A0A3S3SCZ6</accession>
<feature type="non-terminal residue" evidence="7">
    <location>
        <position position="1"/>
    </location>
</feature>
<evidence type="ECO:0000256" key="1">
    <source>
        <dbReference type="ARBA" id="ARBA00022527"/>
    </source>
</evidence>
<evidence type="ECO:0000259" key="6">
    <source>
        <dbReference type="PROSITE" id="PS50011"/>
    </source>
</evidence>
<dbReference type="OrthoDB" id="6501551at2759"/>
<protein>
    <submittedName>
        <fullName evidence="7">Serine/threonine-protein kinase 32B-like isoform X2</fullName>
    </submittedName>
</protein>
<dbReference type="Gene3D" id="1.10.510.10">
    <property type="entry name" value="Transferase(Phosphotransferase) domain 1"/>
    <property type="match status" value="1"/>
</dbReference>
<keyword evidence="5" id="KW-0067">ATP-binding</keyword>
<dbReference type="GO" id="GO:0009966">
    <property type="term" value="P:regulation of signal transduction"/>
    <property type="evidence" value="ECO:0007669"/>
    <property type="project" value="TreeGrafter"/>
</dbReference>
<dbReference type="InterPro" id="IPR011009">
    <property type="entry name" value="Kinase-like_dom_sf"/>
</dbReference>
<keyword evidence="4 7" id="KW-0418">Kinase</keyword>
<dbReference type="GO" id="GO:0004703">
    <property type="term" value="F:G protein-coupled receptor kinase activity"/>
    <property type="evidence" value="ECO:0007669"/>
    <property type="project" value="TreeGrafter"/>
</dbReference>
<dbReference type="PANTHER" id="PTHR24355">
    <property type="entry name" value="G PROTEIN-COUPLED RECEPTOR KINASE/RIBOSOMAL PROTEIN S6 KINASE"/>
    <property type="match status" value="1"/>
</dbReference>
<organism evidence="7 8">
    <name type="scientific">Dinothrombium tinctorium</name>
    <dbReference type="NCBI Taxonomy" id="1965070"/>
    <lineage>
        <taxon>Eukaryota</taxon>
        <taxon>Metazoa</taxon>
        <taxon>Ecdysozoa</taxon>
        <taxon>Arthropoda</taxon>
        <taxon>Chelicerata</taxon>
        <taxon>Arachnida</taxon>
        <taxon>Acari</taxon>
        <taxon>Acariformes</taxon>
        <taxon>Trombidiformes</taxon>
        <taxon>Prostigmata</taxon>
        <taxon>Anystina</taxon>
        <taxon>Parasitengona</taxon>
        <taxon>Trombidioidea</taxon>
        <taxon>Trombidiidae</taxon>
        <taxon>Dinothrombium</taxon>
    </lineage>
</organism>
<dbReference type="Pfam" id="PF00069">
    <property type="entry name" value="Pkinase"/>
    <property type="match status" value="1"/>
</dbReference>
<keyword evidence="8" id="KW-1185">Reference proteome</keyword>
<comment type="caution">
    <text evidence="7">The sequence shown here is derived from an EMBL/GenBank/DDBJ whole genome shotgun (WGS) entry which is preliminary data.</text>
</comment>
<feature type="non-terminal residue" evidence="7">
    <location>
        <position position="196"/>
    </location>
</feature>
<keyword evidence="3" id="KW-0547">Nucleotide-binding</keyword>
<keyword evidence="1" id="KW-0723">Serine/threonine-protein kinase</keyword>
<dbReference type="STRING" id="1965070.A0A3S3SCZ6"/>
<dbReference type="SUPFAM" id="SSF56112">
    <property type="entry name" value="Protein kinase-like (PK-like)"/>
    <property type="match status" value="1"/>
</dbReference>
<evidence type="ECO:0000313" key="8">
    <source>
        <dbReference type="Proteomes" id="UP000285301"/>
    </source>
</evidence>
<keyword evidence="2" id="KW-0808">Transferase</keyword>
<gene>
    <name evidence="7" type="ORF">B4U79_05863</name>
</gene>
<dbReference type="AlphaFoldDB" id="A0A3S3SCZ6"/>
<dbReference type="GO" id="GO:0005524">
    <property type="term" value="F:ATP binding"/>
    <property type="evidence" value="ECO:0007669"/>
    <property type="project" value="UniProtKB-KW"/>
</dbReference>
<feature type="domain" description="Protein kinase" evidence="6">
    <location>
        <begin position="1"/>
        <end position="95"/>
    </location>
</feature>
<name>A0A3S3SCZ6_9ACAR</name>
<dbReference type="PROSITE" id="PS50011">
    <property type="entry name" value="PROTEIN_KINASE_DOM"/>
    <property type="match status" value="1"/>
</dbReference>
<dbReference type="GO" id="GO:0007186">
    <property type="term" value="P:G protein-coupled receptor signaling pathway"/>
    <property type="evidence" value="ECO:0007669"/>
    <property type="project" value="TreeGrafter"/>
</dbReference>
<evidence type="ECO:0000256" key="3">
    <source>
        <dbReference type="ARBA" id="ARBA00022741"/>
    </source>
</evidence>